<organism evidence="1 2">
    <name type="scientific">Halobacillus halophilus (strain ATCC 35676 / DSM 2266 / JCM 20832 / KCTC 3685 / LMG 17431 / NBRC 102448 / NCIMB 2269)</name>
    <name type="common">Sporosarcina halophila</name>
    <dbReference type="NCBI Taxonomy" id="866895"/>
    <lineage>
        <taxon>Bacteria</taxon>
        <taxon>Bacillati</taxon>
        <taxon>Bacillota</taxon>
        <taxon>Bacilli</taxon>
        <taxon>Bacillales</taxon>
        <taxon>Bacillaceae</taxon>
        <taxon>Halobacillus</taxon>
    </lineage>
</organism>
<dbReference type="EMBL" id="HE717023">
    <property type="protein sequence ID" value="CCG46400.1"/>
    <property type="molecule type" value="Genomic_DNA"/>
</dbReference>
<dbReference type="AlphaFoldDB" id="I0JQI0"/>
<gene>
    <name evidence="1" type="ordered locus">HBHAL_4059</name>
</gene>
<dbReference type="Proteomes" id="UP000007397">
    <property type="component" value="Chromosome"/>
</dbReference>
<reference evidence="1 2" key="1">
    <citation type="journal article" date="2013" name="Environ. Microbiol.">
        <title>Chloride and organic osmolytes: a hybrid strategy to cope with elevated salinities by the moderately halophilic, chloride-dependent bacterium Halobacillus halophilus.</title>
        <authorList>
            <person name="Saum S.H."/>
            <person name="Pfeiffer F."/>
            <person name="Palm P."/>
            <person name="Rampp M."/>
            <person name="Schuster S.C."/>
            <person name="Muller V."/>
            <person name="Oesterhelt D."/>
        </authorList>
    </citation>
    <scope>NUCLEOTIDE SEQUENCE [LARGE SCALE GENOMIC DNA]</scope>
    <source>
        <strain evidence="2">ATCC 35676 / DSM 2266 / JCM 20832 / KCTC 3685 / LMG 17431 / NBRC 102448 / NCIMB 2269</strain>
    </source>
</reference>
<dbReference type="STRING" id="866895.HBHAL_4059"/>
<evidence type="ECO:0000313" key="2">
    <source>
        <dbReference type="Proteomes" id="UP000007397"/>
    </source>
</evidence>
<name>I0JQI0_HALH3</name>
<dbReference type="KEGG" id="hhd:HBHAL_4059"/>
<keyword evidence="2" id="KW-1185">Reference proteome</keyword>
<evidence type="ECO:0000313" key="1">
    <source>
        <dbReference type="EMBL" id="CCG46400.1"/>
    </source>
</evidence>
<sequence length="60" mass="7158">MLYPSFFVDIHKQMVEAYQHCSIFAGPTHQILTVFLLSRRLFTMSDEIKSKWVERELLLI</sequence>
<proteinExistence type="predicted"/>
<protein>
    <submittedName>
        <fullName evidence="1">Uncharacterized protein</fullName>
    </submittedName>
</protein>
<dbReference type="HOGENOM" id="CLU_2935111_0_0_9"/>
<accession>I0JQI0</accession>